<keyword evidence="3" id="KW-1185">Reference proteome</keyword>
<evidence type="ECO:0000256" key="1">
    <source>
        <dbReference type="SAM" id="MobiDB-lite"/>
    </source>
</evidence>
<protein>
    <submittedName>
        <fullName evidence="2">Uncharacterized protein</fullName>
    </submittedName>
</protein>
<feature type="compositionally biased region" description="Low complexity" evidence="1">
    <location>
        <begin position="33"/>
        <end position="49"/>
    </location>
</feature>
<proteinExistence type="predicted"/>
<dbReference type="EMBL" id="CP060244">
    <property type="protein sequence ID" value="QNT78332.1"/>
    <property type="molecule type" value="Genomic_DNA"/>
</dbReference>
<feature type="compositionally biased region" description="Pro residues" evidence="1">
    <location>
        <begin position="50"/>
        <end position="64"/>
    </location>
</feature>
<reference evidence="2 3" key="1">
    <citation type="submission" date="2020-08" db="EMBL/GenBank/DDBJ databases">
        <title>Complete genome sequence of Entomobacter blattae G55GP.</title>
        <authorList>
            <person name="Poehlein A."/>
            <person name="Guzman J."/>
            <person name="Daniel R."/>
            <person name="Vilcinskas A."/>
        </authorList>
    </citation>
    <scope>NUCLEOTIDE SEQUENCE [LARGE SCALE GENOMIC DNA]</scope>
    <source>
        <strain evidence="2 3">G55GP</strain>
    </source>
</reference>
<dbReference type="AlphaFoldDB" id="A0A7H1NRC2"/>
<feature type="region of interest" description="Disordered" evidence="1">
    <location>
        <begin position="26"/>
        <end position="64"/>
    </location>
</feature>
<organism evidence="2 3">
    <name type="scientific">Entomobacter blattae</name>
    <dbReference type="NCBI Taxonomy" id="2762277"/>
    <lineage>
        <taxon>Bacteria</taxon>
        <taxon>Pseudomonadati</taxon>
        <taxon>Pseudomonadota</taxon>
        <taxon>Alphaproteobacteria</taxon>
        <taxon>Acetobacterales</taxon>
        <taxon>Acetobacteraceae</taxon>
        <taxon>Entomobacter</taxon>
    </lineage>
</organism>
<evidence type="ECO:0000313" key="3">
    <source>
        <dbReference type="Proteomes" id="UP000516349"/>
    </source>
</evidence>
<evidence type="ECO:0000313" key="2">
    <source>
        <dbReference type="EMBL" id="QNT78332.1"/>
    </source>
</evidence>
<sequence length="154" mass="16540">MRRSLPLKALPQQGVITIVGLGVEPPASETAKKPAVVVMSASSKSSKPAAPAPQPTAEPSPPPEQMALKALALKKRQKMGKEKRKQGWVWLILPFIQGGYSVGETEGGHINFSPVDENVRGSSPLGVKLLWYQPTVTIQRPEGPAPPRLAPRNK</sequence>
<dbReference type="KEGG" id="ebla:JGUZn3_11050"/>
<gene>
    <name evidence="2" type="ORF">JGUZn3_11050</name>
</gene>
<dbReference type="Proteomes" id="UP000516349">
    <property type="component" value="Chromosome"/>
</dbReference>
<accession>A0A7H1NRC2</accession>
<name>A0A7H1NRC2_9PROT</name>